<dbReference type="Proteomes" id="UP000000787">
    <property type="component" value="Chromosome"/>
</dbReference>
<dbReference type="Pfam" id="PF01047">
    <property type="entry name" value="MarR"/>
    <property type="match status" value="1"/>
</dbReference>
<dbReference type="PANTHER" id="PTHR42756">
    <property type="entry name" value="TRANSCRIPTIONAL REGULATOR, MARR"/>
    <property type="match status" value="1"/>
</dbReference>
<keyword evidence="1" id="KW-0805">Transcription regulation</keyword>
<dbReference type="PANTHER" id="PTHR42756:SF1">
    <property type="entry name" value="TRANSCRIPTIONAL REPRESSOR OF EMRAB OPERON"/>
    <property type="match status" value="1"/>
</dbReference>
<organism evidence="5 6">
    <name type="scientific">Herpetosiphon aurantiacus (strain ATCC 23779 / DSM 785 / 114-95)</name>
    <dbReference type="NCBI Taxonomy" id="316274"/>
    <lineage>
        <taxon>Bacteria</taxon>
        <taxon>Bacillati</taxon>
        <taxon>Chloroflexota</taxon>
        <taxon>Chloroflexia</taxon>
        <taxon>Herpetosiphonales</taxon>
        <taxon>Herpetosiphonaceae</taxon>
        <taxon>Herpetosiphon</taxon>
    </lineage>
</organism>
<dbReference type="InterPro" id="IPR036390">
    <property type="entry name" value="WH_DNA-bd_sf"/>
</dbReference>
<dbReference type="AlphaFoldDB" id="A9B2T4"/>
<dbReference type="PROSITE" id="PS01117">
    <property type="entry name" value="HTH_MARR_1"/>
    <property type="match status" value="1"/>
</dbReference>
<dbReference type="EMBL" id="CP000875">
    <property type="protein sequence ID" value="ABX05535.1"/>
    <property type="molecule type" value="Genomic_DNA"/>
</dbReference>
<dbReference type="STRING" id="316274.Haur_2897"/>
<keyword evidence="6" id="KW-1185">Reference proteome</keyword>
<dbReference type="PROSITE" id="PS50995">
    <property type="entry name" value="HTH_MARR_2"/>
    <property type="match status" value="1"/>
</dbReference>
<evidence type="ECO:0000256" key="3">
    <source>
        <dbReference type="ARBA" id="ARBA00023163"/>
    </source>
</evidence>
<name>A9B2T4_HERA2</name>
<evidence type="ECO:0000259" key="4">
    <source>
        <dbReference type="PROSITE" id="PS50995"/>
    </source>
</evidence>
<dbReference type="InterPro" id="IPR036388">
    <property type="entry name" value="WH-like_DNA-bd_sf"/>
</dbReference>
<sequence length="141" mass="16049">MSKPIRYLKLSYILMRKGLDEELSAYQLTTSQFEIMGYLYGEAEIEQQQLQSYSGVTPATLTGILDKLEQRDLVQRRLSHVDGRAKTVALTPTGQALCGQLIDLFHEFEAKMLEGFSAAERALFTDWLQRIAKNLGYHESD</sequence>
<dbReference type="SMART" id="SM00347">
    <property type="entry name" value="HTH_MARR"/>
    <property type="match status" value="1"/>
</dbReference>
<feature type="domain" description="HTH marR-type" evidence="4">
    <location>
        <begin position="1"/>
        <end position="133"/>
    </location>
</feature>
<evidence type="ECO:0000256" key="2">
    <source>
        <dbReference type="ARBA" id="ARBA00023125"/>
    </source>
</evidence>
<dbReference type="GO" id="GO:0003677">
    <property type="term" value="F:DNA binding"/>
    <property type="evidence" value="ECO:0007669"/>
    <property type="project" value="UniProtKB-KW"/>
</dbReference>
<dbReference type="eggNOG" id="COG1846">
    <property type="taxonomic scope" value="Bacteria"/>
</dbReference>
<evidence type="ECO:0000256" key="1">
    <source>
        <dbReference type="ARBA" id="ARBA00023015"/>
    </source>
</evidence>
<dbReference type="PRINTS" id="PR00598">
    <property type="entry name" value="HTHMARR"/>
</dbReference>
<gene>
    <name evidence="5" type="ordered locus">Haur_2897</name>
</gene>
<dbReference type="SUPFAM" id="SSF46785">
    <property type="entry name" value="Winged helix' DNA-binding domain"/>
    <property type="match status" value="1"/>
</dbReference>
<accession>A9B2T4</accession>
<keyword evidence="2" id="KW-0238">DNA-binding</keyword>
<dbReference type="InterPro" id="IPR000835">
    <property type="entry name" value="HTH_MarR-typ"/>
</dbReference>
<proteinExistence type="predicted"/>
<dbReference type="InterPro" id="IPR023187">
    <property type="entry name" value="Tscrpt_reg_MarR-type_CS"/>
</dbReference>
<dbReference type="InParanoid" id="A9B2T4"/>
<reference evidence="5 6" key="1">
    <citation type="journal article" date="2011" name="Stand. Genomic Sci.">
        <title>Complete genome sequence of the filamentous gliding predatory bacterium Herpetosiphon aurantiacus type strain (114-95(T)).</title>
        <authorList>
            <person name="Kiss H."/>
            <person name="Nett M."/>
            <person name="Domin N."/>
            <person name="Martin K."/>
            <person name="Maresca J.A."/>
            <person name="Copeland A."/>
            <person name="Lapidus A."/>
            <person name="Lucas S."/>
            <person name="Berry K.W."/>
            <person name="Glavina Del Rio T."/>
            <person name="Dalin E."/>
            <person name="Tice H."/>
            <person name="Pitluck S."/>
            <person name="Richardson P."/>
            <person name="Bruce D."/>
            <person name="Goodwin L."/>
            <person name="Han C."/>
            <person name="Detter J.C."/>
            <person name="Schmutz J."/>
            <person name="Brettin T."/>
            <person name="Land M."/>
            <person name="Hauser L."/>
            <person name="Kyrpides N.C."/>
            <person name="Ivanova N."/>
            <person name="Goker M."/>
            <person name="Woyke T."/>
            <person name="Klenk H.P."/>
            <person name="Bryant D.A."/>
        </authorList>
    </citation>
    <scope>NUCLEOTIDE SEQUENCE [LARGE SCALE GENOMIC DNA]</scope>
    <source>
        <strain evidence="6">ATCC 23779 / DSM 785 / 114-95</strain>
    </source>
</reference>
<dbReference type="GO" id="GO:0003700">
    <property type="term" value="F:DNA-binding transcription factor activity"/>
    <property type="evidence" value="ECO:0007669"/>
    <property type="project" value="InterPro"/>
</dbReference>
<evidence type="ECO:0000313" key="5">
    <source>
        <dbReference type="EMBL" id="ABX05535.1"/>
    </source>
</evidence>
<dbReference type="Gene3D" id="1.10.10.10">
    <property type="entry name" value="Winged helix-like DNA-binding domain superfamily/Winged helix DNA-binding domain"/>
    <property type="match status" value="1"/>
</dbReference>
<dbReference type="BioCyc" id="HAUR316274:GHYA-2928-MONOMER"/>
<keyword evidence="3" id="KW-0804">Transcription</keyword>
<dbReference type="HOGENOM" id="CLU_083287_18_6_0"/>
<dbReference type="KEGG" id="hau:Haur_2897"/>
<protein>
    <submittedName>
        <fullName evidence="5">Transcriptional regulator, MarR family</fullName>
    </submittedName>
</protein>
<evidence type="ECO:0000313" key="6">
    <source>
        <dbReference type="Proteomes" id="UP000000787"/>
    </source>
</evidence>